<evidence type="ECO:0000313" key="1">
    <source>
        <dbReference type="EnsemblPlants" id="PGSC0003DMT400097123"/>
    </source>
</evidence>
<dbReference type="PaxDb" id="4113-PGSC0003DMT400097123"/>
<accession>M1DZZ0</accession>
<keyword evidence="2" id="KW-1185">Reference proteome</keyword>
<dbReference type="Proteomes" id="UP000011115">
    <property type="component" value="Unassembled WGS sequence"/>
</dbReference>
<protein>
    <submittedName>
        <fullName evidence="1">Uncharacterized protein</fullName>
    </submittedName>
</protein>
<evidence type="ECO:0000313" key="2">
    <source>
        <dbReference type="Proteomes" id="UP000011115"/>
    </source>
</evidence>
<dbReference type="InParanoid" id="M1DZZ0"/>
<dbReference type="EnsemblPlants" id="PGSC0003DMT400097123">
    <property type="protein sequence ID" value="PGSC0003DMT400097123"/>
    <property type="gene ID" value="PGSC0003DMG400046694"/>
</dbReference>
<dbReference type="HOGENOM" id="CLU_1879070_0_0_1"/>
<dbReference type="AlphaFoldDB" id="M1DZZ0"/>
<name>M1DZZ0_SOLTU</name>
<proteinExistence type="predicted"/>
<dbReference type="Gramene" id="PGSC0003DMT400097123">
    <property type="protein sequence ID" value="PGSC0003DMT400097123"/>
    <property type="gene ID" value="PGSC0003DMG400046694"/>
</dbReference>
<reference evidence="1" key="2">
    <citation type="submission" date="2015-06" db="UniProtKB">
        <authorList>
            <consortium name="EnsemblPlants"/>
        </authorList>
    </citation>
    <scope>IDENTIFICATION</scope>
    <source>
        <strain evidence="1">DM1-3 516 R44</strain>
    </source>
</reference>
<organism evidence="1 2">
    <name type="scientific">Solanum tuberosum</name>
    <name type="common">Potato</name>
    <dbReference type="NCBI Taxonomy" id="4113"/>
    <lineage>
        <taxon>Eukaryota</taxon>
        <taxon>Viridiplantae</taxon>
        <taxon>Streptophyta</taxon>
        <taxon>Embryophyta</taxon>
        <taxon>Tracheophyta</taxon>
        <taxon>Spermatophyta</taxon>
        <taxon>Magnoliopsida</taxon>
        <taxon>eudicotyledons</taxon>
        <taxon>Gunneridae</taxon>
        <taxon>Pentapetalae</taxon>
        <taxon>asterids</taxon>
        <taxon>lamiids</taxon>
        <taxon>Solanales</taxon>
        <taxon>Solanaceae</taxon>
        <taxon>Solanoideae</taxon>
        <taxon>Solaneae</taxon>
        <taxon>Solanum</taxon>
    </lineage>
</organism>
<reference evidence="2" key="1">
    <citation type="journal article" date="2011" name="Nature">
        <title>Genome sequence and analysis of the tuber crop potato.</title>
        <authorList>
            <consortium name="The Potato Genome Sequencing Consortium"/>
        </authorList>
    </citation>
    <scope>NUCLEOTIDE SEQUENCE [LARGE SCALE GENOMIC DNA]</scope>
    <source>
        <strain evidence="2">cv. DM1-3 516 R44</strain>
    </source>
</reference>
<sequence length="136" mass="15106">MVLQGLDSRTQSYLLAYGDTHTCVGSISYVRSGIHRANESILDLMLCNPFPFDPGVNFKCVECGSNTVCPLHDSSLVLLPDPMCLNEVHPWDGDEIVFANANLHAMRILFLFTSPMVLQGMDSRTNPFQEVENDAK</sequence>